<keyword evidence="1" id="KW-0812">Transmembrane</keyword>
<sequence>MMLVTALLFLEAALLIGTLGILIWQAWRYVEQHHSRGCGRVVIFRIRGRKLVLRWPLTVWRVVGQKRASRRHRTPWIRILSRGRSPKTRSLRRRVR</sequence>
<keyword evidence="1" id="KW-1133">Transmembrane helix</keyword>
<dbReference type="AlphaFoldDB" id="A0A2T2X9U6"/>
<organism evidence="2 3">
    <name type="scientific">Sulfobacillus benefaciens</name>
    <dbReference type="NCBI Taxonomy" id="453960"/>
    <lineage>
        <taxon>Bacteria</taxon>
        <taxon>Bacillati</taxon>
        <taxon>Bacillota</taxon>
        <taxon>Clostridia</taxon>
        <taxon>Eubacteriales</taxon>
        <taxon>Clostridiales Family XVII. Incertae Sedis</taxon>
        <taxon>Sulfobacillus</taxon>
    </lineage>
</organism>
<protein>
    <submittedName>
        <fullName evidence="2">Uncharacterized protein</fullName>
    </submittedName>
</protein>
<accession>A0A2T2X9U6</accession>
<name>A0A2T2X9U6_9FIRM</name>
<evidence type="ECO:0000313" key="3">
    <source>
        <dbReference type="Proteomes" id="UP000242699"/>
    </source>
</evidence>
<keyword evidence="1" id="KW-0472">Membrane</keyword>
<reference evidence="2 3" key="1">
    <citation type="journal article" date="2014" name="BMC Genomics">
        <title>Comparison of environmental and isolate Sulfobacillus genomes reveals diverse carbon, sulfur, nitrogen, and hydrogen metabolisms.</title>
        <authorList>
            <person name="Justice N.B."/>
            <person name="Norman A."/>
            <person name="Brown C.T."/>
            <person name="Singh A."/>
            <person name="Thomas B.C."/>
            <person name="Banfield J.F."/>
        </authorList>
    </citation>
    <scope>NUCLEOTIDE SEQUENCE [LARGE SCALE GENOMIC DNA]</scope>
    <source>
        <strain evidence="2">AMDSBA1</strain>
    </source>
</reference>
<feature type="transmembrane region" description="Helical" evidence="1">
    <location>
        <begin position="6"/>
        <end position="27"/>
    </location>
</feature>
<proteinExistence type="predicted"/>
<comment type="caution">
    <text evidence="2">The sequence shown here is derived from an EMBL/GenBank/DDBJ whole genome shotgun (WGS) entry which is preliminary data.</text>
</comment>
<dbReference type="EMBL" id="PXYT01000003">
    <property type="protein sequence ID" value="PSR31265.1"/>
    <property type="molecule type" value="Genomic_DNA"/>
</dbReference>
<evidence type="ECO:0000256" key="1">
    <source>
        <dbReference type="SAM" id="Phobius"/>
    </source>
</evidence>
<evidence type="ECO:0000313" key="2">
    <source>
        <dbReference type="EMBL" id="PSR31265.1"/>
    </source>
</evidence>
<dbReference type="Proteomes" id="UP000242699">
    <property type="component" value="Unassembled WGS sequence"/>
</dbReference>
<gene>
    <name evidence="2" type="ORF">C7B43_02535</name>
</gene>